<gene>
    <name evidence="2" type="ORF">CEY00_Acc13878</name>
</gene>
<proteinExistence type="predicted"/>
<sequence>MIRKETLKASAVARPLDPTPTHHSLSLSLLRVRRCWWLMASSRANKYASLNFNDVYEKKTTNPTTNKHHQPSSSSLSSPNKTILSNSRIHGNMLVLTRPSPKPLSQPPPPPQPQPPPKPDPTRSDPDPDPISLRPLGRTGSGPSLVPSPLTLPKPDKEFLPPPSPKTDRFVPPHLRPGFAGREEKPEPVQGVRSRNFGSYGEDGRPKSGGGYERMRVVGDSYLVEVTRPGSGGTRPSSSG</sequence>
<dbReference type="OMA" id="YERIRTD"/>
<dbReference type="FunCoup" id="A0A2R6QXF1">
    <property type="interactions" value="801"/>
</dbReference>
<reference evidence="3" key="2">
    <citation type="journal article" date="2018" name="BMC Genomics">
        <title>A manually annotated Actinidia chinensis var. chinensis (kiwifruit) genome highlights the challenges associated with draft genomes and gene prediction in plants.</title>
        <authorList>
            <person name="Pilkington S.M."/>
            <person name="Crowhurst R."/>
            <person name="Hilario E."/>
            <person name="Nardozza S."/>
            <person name="Fraser L."/>
            <person name="Peng Y."/>
            <person name="Gunaseelan K."/>
            <person name="Simpson R."/>
            <person name="Tahir J."/>
            <person name="Deroles S.C."/>
            <person name="Templeton K."/>
            <person name="Luo Z."/>
            <person name="Davy M."/>
            <person name="Cheng C."/>
            <person name="McNeilage M."/>
            <person name="Scaglione D."/>
            <person name="Liu Y."/>
            <person name="Zhang Q."/>
            <person name="Datson P."/>
            <person name="De Silva N."/>
            <person name="Gardiner S.E."/>
            <person name="Bassett H."/>
            <person name="Chagne D."/>
            <person name="McCallum J."/>
            <person name="Dzierzon H."/>
            <person name="Deng C."/>
            <person name="Wang Y.Y."/>
            <person name="Barron L."/>
            <person name="Manako K."/>
            <person name="Bowen J."/>
            <person name="Foster T.M."/>
            <person name="Erridge Z.A."/>
            <person name="Tiffin H."/>
            <person name="Waite C.N."/>
            <person name="Davies K.M."/>
            <person name="Grierson E.P."/>
            <person name="Laing W.A."/>
            <person name="Kirk R."/>
            <person name="Chen X."/>
            <person name="Wood M."/>
            <person name="Montefiori M."/>
            <person name="Brummell D.A."/>
            <person name="Schwinn K.E."/>
            <person name="Catanach A."/>
            <person name="Fullerton C."/>
            <person name="Li D."/>
            <person name="Meiyalaghan S."/>
            <person name="Nieuwenhuizen N."/>
            <person name="Read N."/>
            <person name="Prakash R."/>
            <person name="Hunter D."/>
            <person name="Zhang H."/>
            <person name="McKenzie M."/>
            <person name="Knabel M."/>
            <person name="Harris A."/>
            <person name="Allan A.C."/>
            <person name="Gleave A."/>
            <person name="Chen A."/>
            <person name="Janssen B.J."/>
            <person name="Plunkett B."/>
            <person name="Ampomah-Dwamena C."/>
            <person name="Voogd C."/>
            <person name="Leif D."/>
            <person name="Lafferty D."/>
            <person name="Souleyre E.J.F."/>
            <person name="Varkonyi-Gasic E."/>
            <person name="Gambi F."/>
            <person name="Hanley J."/>
            <person name="Yao J.L."/>
            <person name="Cheung J."/>
            <person name="David K.M."/>
            <person name="Warren B."/>
            <person name="Marsh K."/>
            <person name="Snowden K.C."/>
            <person name="Lin-Wang K."/>
            <person name="Brian L."/>
            <person name="Martinez-Sanchez M."/>
            <person name="Wang M."/>
            <person name="Ileperuma N."/>
            <person name="Macnee N."/>
            <person name="Campin R."/>
            <person name="McAtee P."/>
            <person name="Drummond R.S.M."/>
            <person name="Espley R.V."/>
            <person name="Ireland H.S."/>
            <person name="Wu R."/>
            <person name="Atkinson R.G."/>
            <person name="Karunairetnam S."/>
            <person name="Bulley S."/>
            <person name="Chunkath S."/>
            <person name="Hanley Z."/>
            <person name="Storey R."/>
            <person name="Thrimawithana A.H."/>
            <person name="Thomson S."/>
            <person name="David C."/>
            <person name="Testolin R."/>
            <person name="Huang H."/>
            <person name="Hellens R.P."/>
            <person name="Schaffer R.J."/>
        </authorList>
    </citation>
    <scope>NUCLEOTIDE SEQUENCE [LARGE SCALE GENOMIC DNA]</scope>
    <source>
        <strain evidence="3">cv. Red5</strain>
    </source>
</reference>
<protein>
    <submittedName>
        <fullName evidence="2">COPII coat assembly protein like</fullName>
    </submittedName>
</protein>
<dbReference type="Gramene" id="PSS16443">
    <property type="protein sequence ID" value="PSS16443"/>
    <property type="gene ID" value="CEY00_Acc13878"/>
</dbReference>
<evidence type="ECO:0000313" key="3">
    <source>
        <dbReference type="Proteomes" id="UP000241394"/>
    </source>
</evidence>
<reference evidence="2 3" key="1">
    <citation type="submission" date="2017-07" db="EMBL/GenBank/DDBJ databases">
        <title>An improved, manually edited Actinidia chinensis var. chinensis (kiwifruit) genome highlights the challenges associated with draft genomes and gene prediction in plants.</title>
        <authorList>
            <person name="Pilkington S."/>
            <person name="Crowhurst R."/>
            <person name="Hilario E."/>
            <person name="Nardozza S."/>
            <person name="Fraser L."/>
            <person name="Peng Y."/>
            <person name="Gunaseelan K."/>
            <person name="Simpson R."/>
            <person name="Tahir J."/>
            <person name="Deroles S."/>
            <person name="Templeton K."/>
            <person name="Luo Z."/>
            <person name="Davy M."/>
            <person name="Cheng C."/>
            <person name="Mcneilage M."/>
            <person name="Scaglione D."/>
            <person name="Liu Y."/>
            <person name="Zhang Q."/>
            <person name="Datson P."/>
            <person name="De Silva N."/>
            <person name="Gardiner S."/>
            <person name="Bassett H."/>
            <person name="Chagne D."/>
            <person name="Mccallum J."/>
            <person name="Dzierzon H."/>
            <person name="Deng C."/>
            <person name="Wang Y.-Y."/>
            <person name="Barron N."/>
            <person name="Manako K."/>
            <person name="Bowen J."/>
            <person name="Foster T."/>
            <person name="Erridge Z."/>
            <person name="Tiffin H."/>
            <person name="Waite C."/>
            <person name="Davies K."/>
            <person name="Grierson E."/>
            <person name="Laing W."/>
            <person name="Kirk R."/>
            <person name="Chen X."/>
            <person name="Wood M."/>
            <person name="Montefiori M."/>
            <person name="Brummell D."/>
            <person name="Schwinn K."/>
            <person name="Catanach A."/>
            <person name="Fullerton C."/>
            <person name="Li D."/>
            <person name="Meiyalaghan S."/>
            <person name="Nieuwenhuizen N."/>
            <person name="Read N."/>
            <person name="Prakash R."/>
            <person name="Hunter D."/>
            <person name="Zhang H."/>
            <person name="Mckenzie M."/>
            <person name="Knabel M."/>
            <person name="Harris A."/>
            <person name="Allan A."/>
            <person name="Chen A."/>
            <person name="Janssen B."/>
            <person name="Plunkett B."/>
            <person name="Dwamena C."/>
            <person name="Voogd C."/>
            <person name="Leif D."/>
            <person name="Lafferty D."/>
            <person name="Souleyre E."/>
            <person name="Varkonyi-Gasic E."/>
            <person name="Gambi F."/>
            <person name="Hanley J."/>
            <person name="Yao J.-L."/>
            <person name="Cheung J."/>
            <person name="David K."/>
            <person name="Warren B."/>
            <person name="Marsh K."/>
            <person name="Snowden K."/>
            <person name="Lin-Wang K."/>
            <person name="Brian L."/>
            <person name="Martinez-Sanchez M."/>
            <person name="Wang M."/>
            <person name="Ileperuma N."/>
            <person name="Macnee N."/>
            <person name="Campin R."/>
            <person name="Mcatee P."/>
            <person name="Drummond R."/>
            <person name="Espley R."/>
            <person name="Ireland H."/>
            <person name="Wu R."/>
            <person name="Atkinson R."/>
            <person name="Karunairetnam S."/>
            <person name="Bulley S."/>
            <person name="Chunkath S."/>
            <person name="Hanley Z."/>
            <person name="Storey R."/>
            <person name="Thrimawithana A."/>
            <person name="Thomson S."/>
            <person name="David C."/>
            <person name="Testolin R."/>
        </authorList>
    </citation>
    <scope>NUCLEOTIDE SEQUENCE [LARGE SCALE GENOMIC DNA]</scope>
    <source>
        <strain evidence="3">cv. Red5</strain>
        <tissue evidence="2">Young leaf</tissue>
    </source>
</reference>
<dbReference type="InParanoid" id="A0A2R6QXF1"/>
<dbReference type="Proteomes" id="UP000241394">
    <property type="component" value="Chromosome LG12"/>
</dbReference>
<evidence type="ECO:0000256" key="1">
    <source>
        <dbReference type="SAM" id="MobiDB-lite"/>
    </source>
</evidence>
<evidence type="ECO:0000313" key="2">
    <source>
        <dbReference type="EMBL" id="PSS16443.1"/>
    </source>
</evidence>
<feature type="compositionally biased region" description="Pro residues" evidence="1">
    <location>
        <begin position="100"/>
        <end position="119"/>
    </location>
</feature>
<keyword evidence="3" id="KW-1185">Reference proteome</keyword>
<feature type="region of interest" description="Disordered" evidence="1">
    <location>
        <begin position="60"/>
        <end position="216"/>
    </location>
</feature>
<feature type="compositionally biased region" description="Polar residues" evidence="1">
    <location>
        <begin position="79"/>
        <end position="89"/>
    </location>
</feature>
<dbReference type="AlphaFoldDB" id="A0A2R6QXF1"/>
<dbReference type="OrthoDB" id="1937549at2759"/>
<name>A0A2R6QXF1_ACTCC</name>
<organism evidence="2 3">
    <name type="scientific">Actinidia chinensis var. chinensis</name>
    <name type="common">Chinese soft-hair kiwi</name>
    <dbReference type="NCBI Taxonomy" id="1590841"/>
    <lineage>
        <taxon>Eukaryota</taxon>
        <taxon>Viridiplantae</taxon>
        <taxon>Streptophyta</taxon>
        <taxon>Embryophyta</taxon>
        <taxon>Tracheophyta</taxon>
        <taxon>Spermatophyta</taxon>
        <taxon>Magnoliopsida</taxon>
        <taxon>eudicotyledons</taxon>
        <taxon>Gunneridae</taxon>
        <taxon>Pentapetalae</taxon>
        <taxon>asterids</taxon>
        <taxon>Ericales</taxon>
        <taxon>Actinidiaceae</taxon>
        <taxon>Actinidia</taxon>
    </lineage>
</organism>
<dbReference type="EMBL" id="NKQK01000012">
    <property type="protein sequence ID" value="PSS16443.1"/>
    <property type="molecule type" value="Genomic_DNA"/>
</dbReference>
<comment type="caution">
    <text evidence="2">The sequence shown here is derived from an EMBL/GenBank/DDBJ whole genome shotgun (WGS) entry which is preliminary data.</text>
</comment>
<accession>A0A2R6QXF1</accession>
<feature type="region of interest" description="Disordered" evidence="1">
    <location>
        <begin position="1"/>
        <end position="23"/>
    </location>
</feature>